<feature type="coiled-coil region" evidence="1">
    <location>
        <begin position="242"/>
        <end position="269"/>
    </location>
</feature>
<keyword evidence="1" id="KW-0175">Coiled coil</keyword>
<protein>
    <submittedName>
        <fullName evidence="3">Uncharacterized protein</fullName>
    </submittedName>
</protein>
<reference evidence="3" key="1">
    <citation type="journal article" date="2020" name="Nature">
        <title>Giant virus diversity and host interactions through global metagenomics.</title>
        <authorList>
            <person name="Schulz F."/>
            <person name="Roux S."/>
            <person name="Paez-Espino D."/>
            <person name="Jungbluth S."/>
            <person name="Walsh D.A."/>
            <person name="Denef V.J."/>
            <person name="McMahon K.D."/>
            <person name="Konstantinidis K.T."/>
            <person name="Eloe-Fadrosh E.A."/>
            <person name="Kyrpides N.C."/>
            <person name="Woyke T."/>
        </authorList>
    </citation>
    <scope>NUCLEOTIDE SEQUENCE</scope>
    <source>
        <strain evidence="3">GVMAG-M-3300009161-30</strain>
    </source>
</reference>
<accession>A0A6C0EU99</accession>
<feature type="compositionally biased region" description="Acidic residues" evidence="2">
    <location>
        <begin position="130"/>
        <end position="154"/>
    </location>
</feature>
<dbReference type="AlphaFoldDB" id="A0A6C0EU99"/>
<proteinExistence type="predicted"/>
<evidence type="ECO:0000313" key="3">
    <source>
        <dbReference type="EMBL" id="QHT32764.1"/>
    </source>
</evidence>
<name>A0A6C0EU99_9ZZZZ</name>
<evidence type="ECO:0000256" key="2">
    <source>
        <dbReference type="SAM" id="MobiDB-lite"/>
    </source>
</evidence>
<feature type="region of interest" description="Disordered" evidence="2">
    <location>
        <begin position="128"/>
        <end position="162"/>
    </location>
</feature>
<evidence type="ECO:0000256" key="1">
    <source>
        <dbReference type="SAM" id="Coils"/>
    </source>
</evidence>
<organism evidence="3">
    <name type="scientific">viral metagenome</name>
    <dbReference type="NCBI Taxonomy" id="1070528"/>
    <lineage>
        <taxon>unclassified sequences</taxon>
        <taxon>metagenomes</taxon>
        <taxon>organismal metagenomes</taxon>
    </lineage>
</organism>
<dbReference type="EMBL" id="MN738948">
    <property type="protein sequence ID" value="QHT32764.1"/>
    <property type="molecule type" value="Genomic_DNA"/>
</dbReference>
<sequence length="400" mass="46023">MSHMTYSTNYPNEVCDISQFILVENVRETMLPDDAQECPWMTMELEGINKIVPRTEQPISNDILFNMTIYTLFCAYMYYNAEEGGRARAFMRFVFQGISSSIVDSAKCGANVLQVLYKIGSKMSPKNLFDDSDKEEGEYSEYNSDEEDNSDDEDNYKFKEAEERKPLPKYEDKYVDQYKKLEDVELSKEKLDSLKNSILMETTPLGNVVMFYDNSRETFTFYSDSTIPYRYLETIGRKYVVMNNCKRIYVDMEEEIKEAKEIVDRKIEAVIAAKEAAEAAQAESAKEAEMTPSVTTRSKTNVFAKLKTYNTNNIKIDPKAESAAAKNTNASASMNANTNTNTKNQTNKVVKERANRYSYEGKLINFNFLKKVDRKVVDKNYGMSFAEFKKSQKEKENKSS</sequence>